<reference evidence="3" key="2">
    <citation type="journal article" date="2017" name="Nat. Plants">
        <title>The Aegilops tauschii genome reveals multiple impacts of transposons.</title>
        <authorList>
            <person name="Zhao G."/>
            <person name="Zou C."/>
            <person name="Li K."/>
            <person name="Wang K."/>
            <person name="Li T."/>
            <person name="Gao L."/>
            <person name="Zhang X."/>
            <person name="Wang H."/>
            <person name="Yang Z."/>
            <person name="Liu X."/>
            <person name="Jiang W."/>
            <person name="Mao L."/>
            <person name="Kong X."/>
            <person name="Jiao Y."/>
            <person name="Jia J."/>
        </authorList>
    </citation>
    <scope>NUCLEOTIDE SEQUENCE [LARGE SCALE GENOMIC DNA]</scope>
    <source>
        <strain evidence="3">cv. AL8/78</strain>
    </source>
</reference>
<dbReference type="EnsemblPlants" id="AET3Gv20816200.3">
    <property type="protein sequence ID" value="AET3Gv20816200.3"/>
    <property type="gene ID" value="AET3Gv20816200"/>
</dbReference>
<reference evidence="2" key="5">
    <citation type="journal article" date="2021" name="G3 (Bethesda)">
        <title>Aegilops tauschii genome assembly Aet v5.0 features greater sequence contiguity and improved annotation.</title>
        <authorList>
            <person name="Wang L."/>
            <person name="Zhu T."/>
            <person name="Rodriguez J.C."/>
            <person name="Deal K.R."/>
            <person name="Dubcovsky J."/>
            <person name="McGuire P.E."/>
            <person name="Lux T."/>
            <person name="Spannagl M."/>
            <person name="Mayer K.F.X."/>
            <person name="Baldrich P."/>
            <person name="Meyers B.C."/>
            <person name="Huo N."/>
            <person name="Gu Y.Q."/>
            <person name="Zhou H."/>
            <person name="Devos K.M."/>
            <person name="Bennetzen J.L."/>
            <person name="Unver T."/>
            <person name="Budak H."/>
            <person name="Gulick P.J."/>
            <person name="Galiba G."/>
            <person name="Kalapos B."/>
            <person name="Nelson D.R."/>
            <person name="Li P."/>
            <person name="You F.M."/>
            <person name="Luo M.C."/>
            <person name="Dvorak J."/>
        </authorList>
    </citation>
    <scope>NUCLEOTIDE SEQUENCE [LARGE SCALE GENOMIC DNA]</scope>
    <source>
        <strain evidence="2">cv. AL8/78</strain>
    </source>
</reference>
<dbReference type="Proteomes" id="UP000015105">
    <property type="component" value="Chromosome 3D"/>
</dbReference>
<feature type="compositionally biased region" description="Low complexity" evidence="1">
    <location>
        <begin position="55"/>
        <end position="67"/>
    </location>
</feature>
<reference evidence="2" key="3">
    <citation type="journal article" date="2017" name="Nature">
        <title>Genome sequence of the progenitor of the wheat D genome Aegilops tauschii.</title>
        <authorList>
            <person name="Luo M.C."/>
            <person name="Gu Y.Q."/>
            <person name="Puiu D."/>
            <person name="Wang H."/>
            <person name="Twardziok S.O."/>
            <person name="Deal K.R."/>
            <person name="Huo N."/>
            <person name="Zhu T."/>
            <person name="Wang L."/>
            <person name="Wang Y."/>
            <person name="McGuire P.E."/>
            <person name="Liu S."/>
            <person name="Long H."/>
            <person name="Ramasamy R.K."/>
            <person name="Rodriguez J.C."/>
            <person name="Van S.L."/>
            <person name="Yuan L."/>
            <person name="Wang Z."/>
            <person name="Xia Z."/>
            <person name="Xiao L."/>
            <person name="Anderson O.D."/>
            <person name="Ouyang S."/>
            <person name="Liang Y."/>
            <person name="Zimin A.V."/>
            <person name="Pertea G."/>
            <person name="Qi P."/>
            <person name="Bennetzen J.L."/>
            <person name="Dai X."/>
            <person name="Dawson M.W."/>
            <person name="Muller H.G."/>
            <person name="Kugler K."/>
            <person name="Rivarola-Duarte L."/>
            <person name="Spannagl M."/>
            <person name="Mayer K.F.X."/>
            <person name="Lu F.H."/>
            <person name="Bevan M.W."/>
            <person name="Leroy P."/>
            <person name="Li P."/>
            <person name="You F.M."/>
            <person name="Sun Q."/>
            <person name="Liu Z."/>
            <person name="Lyons E."/>
            <person name="Wicker T."/>
            <person name="Salzberg S.L."/>
            <person name="Devos K.M."/>
            <person name="Dvorak J."/>
        </authorList>
    </citation>
    <scope>NUCLEOTIDE SEQUENCE [LARGE SCALE GENOMIC DNA]</scope>
    <source>
        <strain evidence="2">cv. AL8/78</strain>
    </source>
</reference>
<keyword evidence="3" id="KW-1185">Reference proteome</keyword>
<sequence>MLSLLCTPEVGSKLGPRGTANCYANPATTSDHQAHVHAVTAMLDDFWRGHLHNGSASSSRSQASCSRTTGQYR</sequence>
<feature type="region of interest" description="Disordered" evidence="1">
    <location>
        <begin position="53"/>
        <end position="73"/>
    </location>
</feature>
<evidence type="ECO:0000256" key="1">
    <source>
        <dbReference type="SAM" id="MobiDB-lite"/>
    </source>
</evidence>
<proteinExistence type="predicted"/>
<reference evidence="2" key="4">
    <citation type="submission" date="2019-03" db="UniProtKB">
        <authorList>
            <consortium name="EnsemblPlants"/>
        </authorList>
    </citation>
    <scope>IDENTIFICATION</scope>
</reference>
<evidence type="ECO:0000313" key="3">
    <source>
        <dbReference type="Proteomes" id="UP000015105"/>
    </source>
</evidence>
<dbReference type="AlphaFoldDB" id="A0A453FX77"/>
<protein>
    <submittedName>
        <fullName evidence="2">Uncharacterized protein</fullName>
    </submittedName>
</protein>
<dbReference type="Gramene" id="AET3Gv20816200.3">
    <property type="protein sequence ID" value="AET3Gv20816200.3"/>
    <property type="gene ID" value="AET3Gv20816200"/>
</dbReference>
<accession>A0A453FX77</accession>
<organism evidence="2 3">
    <name type="scientific">Aegilops tauschii subsp. strangulata</name>
    <name type="common">Goatgrass</name>
    <dbReference type="NCBI Taxonomy" id="200361"/>
    <lineage>
        <taxon>Eukaryota</taxon>
        <taxon>Viridiplantae</taxon>
        <taxon>Streptophyta</taxon>
        <taxon>Embryophyta</taxon>
        <taxon>Tracheophyta</taxon>
        <taxon>Spermatophyta</taxon>
        <taxon>Magnoliopsida</taxon>
        <taxon>Liliopsida</taxon>
        <taxon>Poales</taxon>
        <taxon>Poaceae</taxon>
        <taxon>BOP clade</taxon>
        <taxon>Pooideae</taxon>
        <taxon>Triticodae</taxon>
        <taxon>Triticeae</taxon>
        <taxon>Triticinae</taxon>
        <taxon>Aegilops</taxon>
    </lineage>
</organism>
<name>A0A453FX77_AEGTS</name>
<evidence type="ECO:0000313" key="2">
    <source>
        <dbReference type="EnsemblPlants" id="AET3Gv20816200.3"/>
    </source>
</evidence>
<reference evidence="3" key="1">
    <citation type="journal article" date="2014" name="Science">
        <title>Ancient hybridizations among the ancestral genomes of bread wheat.</title>
        <authorList>
            <consortium name="International Wheat Genome Sequencing Consortium,"/>
            <person name="Marcussen T."/>
            <person name="Sandve S.R."/>
            <person name="Heier L."/>
            <person name="Spannagl M."/>
            <person name="Pfeifer M."/>
            <person name="Jakobsen K.S."/>
            <person name="Wulff B.B."/>
            <person name="Steuernagel B."/>
            <person name="Mayer K.F."/>
            <person name="Olsen O.A."/>
        </authorList>
    </citation>
    <scope>NUCLEOTIDE SEQUENCE [LARGE SCALE GENOMIC DNA]</scope>
    <source>
        <strain evidence="3">cv. AL8/78</strain>
    </source>
</reference>